<dbReference type="GO" id="GO:0016020">
    <property type="term" value="C:membrane"/>
    <property type="evidence" value="ECO:0007669"/>
    <property type="project" value="InterPro"/>
</dbReference>
<keyword evidence="3" id="KW-0732">Signal</keyword>
<dbReference type="RefSeq" id="WP_023128607.1">
    <property type="nucleotide sequence ID" value="NZ_CAADLZ010000551.1"/>
</dbReference>
<proteinExistence type="inferred from homology"/>
<dbReference type="PANTHER" id="PTHR34596">
    <property type="entry name" value="CHITOPORIN"/>
    <property type="match status" value="1"/>
</dbReference>
<comment type="similarity">
    <text evidence="1">Belongs to the outer membrane porin (Opr) (TC 1.B.25) family.</text>
</comment>
<evidence type="ECO:0000256" key="3">
    <source>
        <dbReference type="ARBA" id="ARBA00022729"/>
    </source>
</evidence>
<comment type="caution">
    <text evidence="4">The sequence shown here is derived from an EMBL/GenBank/DDBJ whole genome shotgun (WGS) entry which is preliminary data.</text>
</comment>
<dbReference type="EMBL" id="CVVU01000200">
    <property type="protein sequence ID" value="CRO93689.1"/>
    <property type="molecule type" value="Genomic_DNA"/>
</dbReference>
<evidence type="ECO:0000313" key="5">
    <source>
        <dbReference type="Proteomes" id="UP000045039"/>
    </source>
</evidence>
<keyword evidence="2" id="KW-0813">Transport</keyword>
<evidence type="ECO:0000313" key="4">
    <source>
        <dbReference type="EMBL" id="CRO93689.1"/>
    </source>
</evidence>
<dbReference type="PANTHER" id="PTHR34596:SF2">
    <property type="entry name" value="CHITOPORIN"/>
    <property type="match status" value="1"/>
</dbReference>
<sequence length="64" mass="7439">MNEQNDIDISDGKEWERDLQVNYVVQSGSAKGLTFRVRQATYRSDFTADVNELRVITEMPIKIF</sequence>
<dbReference type="GO" id="GO:0015288">
    <property type="term" value="F:porin activity"/>
    <property type="evidence" value="ECO:0007669"/>
    <property type="project" value="TreeGrafter"/>
</dbReference>
<name>A0A9P1R7W1_PSEAI</name>
<dbReference type="Gene3D" id="2.40.160.10">
    <property type="entry name" value="Porin"/>
    <property type="match status" value="1"/>
</dbReference>
<accession>A0A9P1R7W1</accession>
<dbReference type="Proteomes" id="UP000045039">
    <property type="component" value="Unassembled WGS sequence"/>
</dbReference>
<reference evidence="5" key="1">
    <citation type="submission" date="2015-06" db="EMBL/GenBank/DDBJ databases">
        <authorList>
            <person name="Radhakrishnan Rajesh"/>
            <person name="Underwood Anthony"/>
            <person name="Al-Shahib Ali"/>
        </authorList>
    </citation>
    <scope>NUCLEOTIDE SEQUENCE [LARGE SCALE GENOMIC DNA]</scope>
    <source>
        <strain evidence="5">P19_London_7_VIM_2_05_10</strain>
    </source>
</reference>
<gene>
    <name evidence="4" type="primary">oprD_5</name>
    <name evidence="4" type="ORF">PAERUG_P19_London_7_VIM_2_05_10_02916</name>
</gene>
<dbReference type="InterPro" id="IPR023614">
    <property type="entry name" value="Porin_dom_sf"/>
</dbReference>
<evidence type="ECO:0000256" key="2">
    <source>
        <dbReference type="ARBA" id="ARBA00022448"/>
    </source>
</evidence>
<dbReference type="Pfam" id="PF03573">
    <property type="entry name" value="OprD"/>
    <property type="match status" value="1"/>
</dbReference>
<evidence type="ECO:0000256" key="1">
    <source>
        <dbReference type="ARBA" id="ARBA00009075"/>
    </source>
</evidence>
<dbReference type="AlphaFoldDB" id="A0A9P1R7W1"/>
<protein>
    <submittedName>
        <fullName evidence="4">Porin D</fullName>
        <ecNumber evidence="4">3.4.21.-</ecNumber>
    </submittedName>
</protein>
<organism evidence="4 5">
    <name type="scientific">Pseudomonas aeruginosa</name>
    <dbReference type="NCBI Taxonomy" id="287"/>
    <lineage>
        <taxon>Bacteria</taxon>
        <taxon>Pseudomonadati</taxon>
        <taxon>Pseudomonadota</taxon>
        <taxon>Gammaproteobacteria</taxon>
        <taxon>Pseudomonadales</taxon>
        <taxon>Pseudomonadaceae</taxon>
        <taxon>Pseudomonas</taxon>
    </lineage>
</organism>
<dbReference type="EC" id="3.4.21.-" evidence="4"/>
<dbReference type="InterPro" id="IPR005318">
    <property type="entry name" value="OM_porin_bac"/>
</dbReference>
<keyword evidence="4" id="KW-0378">Hydrolase</keyword>
<dbReference type="GO" id="GO:0016787">
    <property type="term" value="F:hydrolase activity"/>
    <property type="evidence" value="ECO:0007669"/>
    <property type="project" value="UniProtKB-KW"/>
</dbReference>